<dbReference type="GO" id="GO:0000155">
    <property type="term" value="F:phosphorelay sensor kinase activity"/>
    <property type="evidence" value="ECO:0007669"/>
    <property type="project" value="InterPro"/>
</dbReference>
<keyword evidence="9" id="KW-0067">ATP-binding</keyword>
<dbReference type="AlphaFoldDB" id="A0A6J4PBD9"/>
<proteinExistence type="predicted"/>
<keyword evidence="7" id="KW-0547">Nucleotide-binding</keyword>
<dbReference type="PRINTS" id="PR00344">
    <property type="entry name" value="BCTRLSENSOR"/>
</dbReference>
<dbReference type="GO" id="GO:0005524">
    <property type="term" value="F:ATP binding"/>
    <property type="evidence" value="ECO:0007669"/>
    <property type="project" value="UniProtKB-KW"/>
</dbReference>
<dbReference type="PANTHER" id="PTHR43711:SF1">
    <property type="entry name" value="HISTIDINE KINASE 1"/>
    <property type="match status" value="1"/>
</dbReference>
<keyword evidence="5" id="KW-0597">Phosphoprotein</keyword>
<dbReference type="Gene3D" id="3.30.565.10">
    <property type="entry name" value="Histidine kinase-like ATPase, C-terminal domain"/>
    <property type="match status" value="1"/>
</dbReference>
<evidence type="ECO:0000256" key="6">
    <source>
        <dbReference type="ARBA" id="ARBA00022679"/>
    </source>
</evidence>
<evidence type="ECO:0000256" key="9">
    <source>
        <dbReference type="ARBA" id="ARBA00022840"/>
    </source>
</evidence>
<keyword evidence="8" id="KW-0418">Kinase</keyword>
<keyword evidence="10" id="KW-0902">Two-component regulatory system</keyword>
<feature type="non-terminal residue" evidence="14">
    <location>
        <position position="1"/>
    </location>
</feature>
<reference evidence="14" key="1">
    <citation type="submission" date="2020-02" db="EMBL/GenBank/DDBJ databases">
        <authorList>
            <person name="Meier V. D."/>
        </authorList>
    </citation>
    <scope>NUCLEOTIDE SEQUENCE</scope>
    <source>
        <strain evidence="14">AVDCRST_MAG64</strain>
    </source>
</reference>
<comment type="catalytic activity">
    <reaction evidence="1">
        <text>ATP + protein L-histidine = ADP + protein N-phospho-L-histidine.</text>
        <dbReference type="EC" id="2.7.13.3"/>
    </reaction>
</comment>
<dbReference type="Pfam" id="PF00512">
    <property type="entry name" value="HisKA"/>
    <property type="match status" value="1"/>
</dbReference>
<evidence type="ECO:0000259" key="13">
    <source>
        <dbReference type="PROSITE" id="PS50109"/>
    </source>
</evidence>
<comment type="subcellular location">
    <subcellularLocation>
        <location evidence="2">Cell membrane</location>
    </subcellularLocation>
</comment>
<dbReference type="Pfam" id="PF02518">
    <property type="entry name" value="HATPase_c"/>
    <property type="match status" value="1"/>
</dbReference>
<evidence type="ECO:0000256" key="7">
    <source>
        <dbReference type="ARBA" id="ARBA00022741"/>
    </source>
</evidence>
<evidence type="ECO:0000256" key="8">
    <source>
        <dbReference type="ARBA" id="ARBA00022777"/>
    </source>
</evidence>
<evidence type="ECO:0000256" key="1">
    <source>
        <dbReference type="ARBA" id="ARBA00000085"/>
    </source>
</evidence>
<dbReference type="SMART" id="SM00388">
    <property type="entry name" value="HisKA"/>
    <property type="match status" value="1"/>
</dbReference>
<dbReference type="InterPro" id="IPR036890">
    <property type="entry name" value="HATPase_C_sf"/>
</dbReference>
<dbReference type="PANTHER" id="PTHR43711">
    <property type="entry name" value="TWO-COMPONENT HISTIDINE KINASE"/>
    <property type="match status" value="1"/>
</dbReference>
<dbReference type="SUPFAM" id="SSF55874">
    <property type="entry name" value="ATPase domain of HSP90 chaperone/DNA topoisomerase II/histidine kinase"/>
    <property type="match status" value="1"/>
</dbReference>
<evidence type="ECO:0000256" key="10">
    <source>
        <dbReference type="ARBA" id="ARBA00023012"/>
    </source>
</evidence>
<dbReference type="EMBL" id="CADCUQ010000498">
    <property type="protein sequence ID" value="CAA9409541.1"/>
    <property type="molecule type" value="Genomic_DNA"/>
</dbReference>
<dbReference type="InterPro" id="IPR036097">
    <property type="entry name" value="HisK_dim/P_sf"/>
</dbReference>
<dbReference type="InterPro" id="IPR050736">
    <property type="entry name" value="Sensor_HK_Regulatory"/>
</dbReference>
<evidence type="ECO:0000256" key="3">
    <source>
        <dbReference type="ARBA" id="ARBA00012438"/>
    </source>
</evidence>
<dbReference type="FunFam" id="3.30.565.10:FF:000006">
    <property type="entry name" value="Sensor histidine kinase WalK"/>
    <property type="match status" value="1"/>
</dbReference>
<dbReference type="PROSITE" id="PS50109">
    <property type="entry name" value="HIS_KIN"/>
    <property type="match status" value="1"/>
</dbReference>
<evidence type="ECO:0000313" key="14">
    <source>
        <dbReference type="EMBL" id="CAA9409541.1"/>
    </source>
</evidence>
<sequence>SLAAAPRTPVRQLLHDPKMIELIRQMRQAGARGGRRVVEHQVRSGGAVRTYQVTLSAVTDRPDPATSAGVATPVPGAADPLRPPAAAPGDDPPGVVAVLHDVTHEREVGQLKNDFVSSVSHELRTPLASIKAYVELLVDGEAQDEATKREFYEVIQNEANRLGRLIDNILSISRIESGLATVDRKPQGLDAIIRDALEVIGPQAARKQITVVERLTPAGYRASADRDMVYQAVLNLLSNAVKYTPEGGRVTVETVVDEARRKVVTRVTDTGVGIAPKDLPFIFDKFYRAEANNRIASGPGLGLSLVKHIVETVHRGRLLVESRVGEGSSVGFELDLCA</sequence>
<organism evidence="14">
    <name type="scientific">uncultured Phycisphaerae bacterium</name>
    <dbReference type="NCBI Taxonomy" id="904963"/>
    <lineage>
        <taxon>Bacteria</taxon>
        <taxon>Pseudomonadati</taxon>
        <taxon>Planctomycetota</taxon>
        <taxon>Phycisphaerae</taxon>
        <taxon>environmental samples</taxon>
    </lineage>
</organism>
<keyword evidence="6" id="KW-0808">Transferase</keyword>
<dbReference type="SMART" id="SM00387">
    <property type="entry name" value="HATPase_c"/>
    <property type="match status" value="1"/>
</dbReference>
<dbReference type="InterPro" id="IPR004358">
    <property type="entry name" value="Sig_transdc_His_kin-like_C"/>
</dbReference>
<keyword evidence="11" id="KW-0472">Membrane</keyword>
<evidence type="ECO:0000256" key="5">
    <source>
        <dbReference type="ARBA" id="ARBA00022553"/>
    </source>
</evidence>
<name>A0A6J4PBD9_9BACT</name>
<dbReference type="FunFam" id="1.10.287.130:FF:000008">
    <property type="entry name" value="Two-component sensor histidine kinase"/>
    <property type="match status" value="1"/>
</dbReference>
<dbReference type="InterPro" id="IPR003594">
    <property type="entry name" value="HATPase_dom"/>
</dbReference>
<evidence type="ECO:0000256" key="2">
    <source>
        <dbReference type="ARBA" id="ARBA00004236"/>
    </source>
</evidence>
<dbReference type="GO" id="GO:0005886">
    <property type="term" value="C:plasma membrane"/>
    <property type="evidence" value="ECO:0007669"/>
    <property type="project" value="UniProtKB-SubCell"/>
</dbReference>
<dbReference type="SUPFAM" id="SSF47384">
    <property type="entry name" value="Homodimeric domain of signal transducing histidine kinase"/>
    <property type="match status" value="1"/>
</dbReference>
<dbReference type="EC" id="2.7.13.3" evidence="3"/>
<evidence type="ECO:0000256" key="11">
    <source>
        <dbReference type="ARBA" id="ARBA00023136"/>
    </source>
</evidence>
<accession>A0A6J4PBD9</accession>
<feature type="domain" description="Histidine kinase" evidence="13">
    <location>
        <begin position="118"/>
        <end position="338"/>
    </location>
</feature>
<keyword evidence="4" id="KW-1003">Cell membrane</keyword>
<evidence type="ECO:0000256" key="4">
    <source>
        <dbReference type="ARBA" id="ARBA00022475"/>
    </source>
</evidence>
<dbReference type="Gene3D" id="1.10.287.130">
    <property type="match status" value="1"/>
</dbReference>
<feature type="region of interest" description="Disordered" evidence="12">
    <location>
        <begin position="58"/>
        <end position="91"/>
    </location>
</feature>
<protein>
    <recommendedName>
        <fullName evidence="3">histidine kinase</fullName>
        <ecNumber evidence="3">2.7.13.3</ecNumber>
    </recommendedName>
</protein>
<dbReference type="CDD" id="cd00082">
    <property type="entry name" value="HisKA"/>
    <property type="match status" value="1"/>
</dbReference>
<dbReference type="InterPro" id="IPR005467">
    <property type="entry name" value="His_kinase_dom"/>
</dbReference>
<gene>
    <name evidence="14" type="ORF">AVDCRST_MAG64-2205</name>
</gene>
<dbReference type="InterPro" id="IPR003661">
    <property type="entry name" value="HisK_dim/P_dom"/>
</dbReference>
<evidence type="ECO:0000256" key="12">
    <source>
        <dbReference type="SAM" id="MobiDB-lite"/>
    </source>
</evidence>